<organism evidence="1 2">
    <name type="scientific">Arthrobacter oryzae</name>
    <dbReference type="NCBI Taxonomy" id="409290"/>
    <lineage>
        <taxon>Bacteria</taxon>
        <taxon>Bacillati</taxon>
        <taxon>Actinomycetota</taxon>
        <taxon>Actinomycetes</taxon>
        <taxon>Micrococcales</taxon>
        <taxon>Micrococcaceae</taxon>
        <taxon>Arthrobacter</taxon>
    </lineage>
</organism>
<protein>
    <submittedName>
        <fullName evidence="1">DUF488 domain-containing protein</fullName>
    </submittedName>
</protein>
<proteinExistence type="predicted"/>
<accession>A0A3N0BUJ0</accession>
<sequence length="190" mass="20341">MDRTCVYTIGHSTHPIEEFIGMLKTNSVQSVVDVRTVPGSRHNPQFGEGELAVSLPAAGIAYQGLKALGGLRHTPAAEAAATVNGAWRNRSFRNYADYMQTPEFAAGVEELQALSKKQPVAIMCAEAVPWRCHRSLIGDALLARGVDVVDIMSPTSAKPHHLTGFAKVDGHRVWYPPEDGAAGTGAQTPP</sequence>
<gene>
    <name evidence="1" type="ORF">D7003_13295</name>
</gene>
<dbReference type="PANTHER" id="PTHR39337:SF1">
    <property type="entry name" value="BLR5642 PROTEIN"/>
    <property type="match status" value="1"/>
</dbReference>
<dbReference type="InterPro" id="IPR014519">
    <property type="entry name" value="UCP024492"/>
</dbReference>
<dbReference type="InterPro" id="IPR007438">
    <property type="entry name" value="DUF488"/>
</dbReference>
<dbReference type="Pfam" id="PF04343">
    <property type="entry name" value="DUF488"/>
    <property type="match status" value="1"/>
</dbReference>
<dbReference type="PANTHER" id="PTHR39337">
    <property type="entry name" value="BLR5642 PROTEIN"/>
    <property type="match status" value="1"/>
</dbReference>
<reference evidence="1 2" key="1">
    <citation type="submission" date="2018-10" db="EMBL/GenBank/DDBJ databases">
        <title>Genome sequencing of Arthrobacter oryzae TNB02.</title>
        <authorList>
            <person name="Cho Y.-J."/>
            <person name="Cho A."/>
            <person name="Kim O.-S."/>
        </authorList>
    </citation>
    <scope>NUCLEOTIDE SEQUENCE [LARGE SCALE GENOMIC DNA]</scope>
    <source>
        <strain evidence="1 2">TNB02</strain>
    </source>
</reference>
<dbReference type="EMBL" id="RBED01000111">
    <property type="protein sequence ID" value="RNL52993.1"/>
    <property type="molecule type" value="Genomic_DNA"/>
</dbReference>
<evidence type="ECO:0000313" key="2">
    <source>
        <dbReference type="Proteomes" id="UP000273807"/>
    </source>
</evidence>
<dbReference type="Proteomes" id="UP000273807">
    <property type="component" value="Unassembled WGS sequence"/>
</dbReference>
<dbReference type="AlphaFoldDB" id="A0A3N0BUJ0"/>
<comment type="caution">
    <text evidence="1">The sequence shown here is derived from an EMBL/GenBank/DDBJ whole genome shotgun (WGS) entry which is preliminary data.</text>
</comment>
<dbReference type="RefSeq" id="WP_123255954.1">
    <property type="nucleotide sequence ID" value="NZ_RBED01000111.1"/>
</dbReference>
<evidence type="ECO:0000313" key="1">
    <source>
        <dbReference type="EMBL" id="RNL52993.1"/>
    </source>
</evidence>
<keyword evidence="2" id="KW-1185">Reference proteome</keyword>
<dbReference type="PIRSF" id="PIRSF024492">
    <property type="entry name" value="UCP024492"/>
    <property type="match status" value="1"/>
</dbReference>
<name>A0A3N0BUJ0_9MICC</name>
<dbReference type="OrthoDB" id="9789109at2"/>